<dbReference type="PANTHER" id="PTHR34978:SF3">
    <property type="entry name" value="SLR0241 PROTEIN"/>
    <property type="match status" value="1"/>
</dbReference>
<evidence type="ECO:0000256" key="1">
    <source>
        <dbReference type="SAM" id="Phobius"/>
    </source>
</evidence>
<dbReference type="RefSeq" id="WP_224478572.1">
    <property type="nucleotide sequence ID" value="NZ_JAIUJS010000004.1"/>
</dbReference>
<evidence type="ECO:0000259" key="2">
    <source>
        <dbReference type="Pfam" id="PF05569"/>
    </source>
</evidence>
<dbReference type="InterPro" id="IPR008756">
    <property type="entry name" value="Peptidase_M56"/>
</dbReference>
<feature type="transmembrane region" description="Helical" evidence="1">
    <location>
        <begin position="175"/>
        <end position="194"/>
    </location>
</feature>
<dbReference type="Pfam" id="PF05569">
    <property type="entry name" value="Peptidase_M56"/>
    <property type="match status" value="1"/>
</dbReference>
<comment type="caution">
    <text evidence="3">The sequence shown here is derived from an EMBL/GenBank/DDBJ whole genome shotgun (WGS) entry which is preliminary data.</text>
</comment>
<dbReference type="Gene3D" id="2.170.130.10">
    <property type="entry name" value="TonB-dependent receptor, plug domain"/>
    <property type="match status" value="1"/>
</dbReference>
<dbReference type="PROSITE" id="PS51257">
    <property type="entry name" value="PROKAR_LIPOPROTEIN"/>
    <property type="match status" value="1"/>
</dbReference>
<keyword evidence="1" id="KW-0472">Membrane</keyword>
<feature type="transmembrane region" description="Helical" evidence="1">
    <location>
        <begin position="263"/>
        <end position="279"/>
    </location>
</feature>
<dbReference type="Proteomes" id="UP001198402">
    <property type="component" value="Unassembled WGS sequence"/>
</dbReference>
<accession>A0ABS7Y119</accession>
<proteinExistence type="predicted"/>
<feature type="transmembrane region" description="Helical" evidence="1">
    <location>
        <begin position="6"/>
        <end position="22"/>
    </location>
</feature>
<protein>
    <recommendedName>
        <fullName evidence="2">Peptidase M56 domain-containing protein</fullName>
    </recommendedName>
</protein>
<dbReference type="EMBL" id="JAIUJS010000004">
    <property type="protein sequence ID" value="MCA0153619.1"/>
    <property type="molecule type" value="Genomic_DNA"/>
</dbReference>
<keyword evidence="1" id="KW-1133">Transmembrane helix</keyword>
<evidence type="ECO:0000313" key="3">
    <source>
        <dbReference type="EMBL" id="MCA0153619.1"/>
    </source>
</evidence>
<dbReference type="InterPro" id="IPR037066">
    <property type="entry name" value="Plug_dom_sf"/>
</dbReference>
<feature type="transmembrane region" description="Helical" evidence="1">
    <location>
        <begin position="34"/>
        <end position="56"/>
    </location>
</feature>
<sequence>MEYLLKATIVLTVFYACYYFFLRKETFFNHNRWYLLCGLIVALLLPLIIIPIQVTIEPQTVSQQFYTFSENTTSLNVEPTNSIPLTSILFGIYLIGAVLFFTQFILQFGSLIWLLITNPKNKDGIYTYVIVSSKISPFSFFKWIVYNPKSFSESELNLMLTHEKVHANQLHSIDIILAQLACSFFWFNPLAWLYRKDIRQNLEYIADFKTQLKSNNTKEYQHLLLKTSIDSRQISLSNNFYNSLIKERIIMLQKSRSNRKKQWRYLLMLPILAGLLMSMNTETVYVESEDYSSLQPLTTDITDGKHIEIVFNKDTSSEQLEEIKKELETNGITMTIKSIKRNNDGEITSINVDFKTENGSANYNISGDEGINPFKFSMKHDGSFGVGTINNEEVIVFEDVHVKYGDQDDTNVFFFKEGDKDEIIEIEEDSGKVYKIRVKAGNELHFDEKHNGKGYHKDHDVDTDVHVIKEYIIDTSNIKKEFIIKTDNYFEGDKKIKIKRGDKVNFFTPGDGAKNRVSVFSSGSNSKPLIIIGDEIVSDIELGSIDPDNIANVNVLKGDSATEIYGDKGKNGVVVVRLKDNNFKYLTKKNKWETKKIKAHKIEYKDDDTIWIEKSKNDQNGPWKVTTGVSGYTFISDDDISKNATLGIISKNTPKSILDANKSKLEDLGVTVKYSKLKRNKVGEITGIKITLKNDKGNQSSASYKDNDGISDIEYGVIGDKLIVRSRN</sequence>
<dbReference type="PANTHER" id="PTHR34978">
    <property type="entry name" value="POSSIBLE SENSOR-TRANSDUCER PROTEIN BLAR"/>
    <property type="match status" value="1"/>
</dbReference>
<feature type="transmembrane region" description="Helical" evidence="1">
    <location>
        <begin position="125"/>
        <end position="146"/>
    </location>
</feature>
<evidence type="ECO:0000313" key="4">
    <source>
        <dbReference type="Proteomes" id="UP001198402"/>
    </source>
</evidence>
<organism evidence="3 4">
    <name type="scientific">Winogradskyella vincentii</name>
    <dbReference type="NCBI Taxonomy" id="2877122"/>
    <lineage>
        <taxon>Bacteria</taxon>
        <taxon>Pseudomonadati</taxon>
        <taxon>Bacteroidota</taxon>
        <taxon>Flavobacteriia</taxon>
        <taxon>Flavobacteriales</taxon>
        <taxon>Flavobacteriaceae</taxon>
        <taxon>Winogradskyella</taxon>
    </lineage>
</organism>
<keyword evidence="1" id="KW-0812">Transmembrane</keyword>
<name>A0ABS7Y119_9FLAO</name>
<feature type="transmembrane region" description="Helical" evidence="1">
    <location>
        <begin position="88"/>
        <end position="116"/>
    </location>
</feature>
<reference evidence="4" key="1">
    <citation type="submission" date="2023-07" db="EMBL/GenBank/DDBJ databases">
        <authorList>
            <person name="Yue Y."/>
        </authorList>
    </citation>
    <scope>NUCLEOTIDE SEQUENCE [LARGE SCALE GENOMIC DNA]</scope>
    <source>
        <strain evidence="4">2Y89</strain>
    </source>
</reference>
<gene>
    <name evidence="3" type="ORF">LBV24_10355</name>
</gene>
<feature type="domain" description="Peptidase M56" evidence="2">
    <location>
        <begin position="149"/>
        <end position="252"/>
    </location>
</feature>
<dbReference type="CDD" id="cd07341">
    <property type="entry name" value="M56_BlaR1_MecR1_like"/>
    <property type="match status" value="1"/>
</dbReference>
<keyword evidence="4" id="KW-1185">Reference proteome</keyword>
<dbReference type="InterPro" id="IPR052173">
    <property type="entry name" value="Beta-lactam_resp_regulator"/>
</dbReference>